<sequence length="152" mass="18079">MTNKVLDFVEKRKENVELKRRNFERILFQNFLGAYSVIDQSGVIYPIELVDISHEGCLFQIPWDANRDTKFDKDTEISMRMYFTNESYIPVIVNVKYGREYIGRDGMTYMQYGCEFDQSLPSFNAMKSFIEFMYSFAEHSAIDKGDRKVYFR</sequence>
<protein>
    <recommendedName>
        <fullName evidence="1">PilZ domain-containing protein</fullName>
    </recommendedName>
</protein>
<name>E1X588_HALMS</name>
<dbReference type="OrthoDB" id="5293004at2"/>
<evidence type="ECO:0000313" key="3">
    <source>
        <dbReference type="Proteomes" id="UP000008963"/>
    </source>
</evidence>
<proteinExistence type="predicted"/>
<feature type="domain" description="PilZ" evidence="1">
    <location>
        <begin position="20"/>
        <end position="120"/>
    </location>
</feature>
<dbReference type="STRING" id="862908.BMS_0653"/>
<keyword evidence="3" id="KW-1185">Reference proteome</keyword>
<dbReference type="KEGG" id="bmx:BMS_0653"/>
<accession>E1X588</accession>
<dbReference type="Pfam" id="PF07238">
    <property type="entry name" value="PilZ"/>
    <property type="match status" value="1"/>
</dbReference>
<dbReference type="PATRIC" id="fig|862908.3.peg.628"/>
<dbReference type="SUPFAM" id="SSF141371">
    <property type="entry name" value="PilZ domain-like"/>
    <property type="match status" value="1"/>
</dbReference>
<dbReference type="eggNOG" id="ENOG502ZNWA">
    <property type="taxonomic scope" value="Bacteria"/>
</dbReference>
<evidence type="ECO:0000313" key="2">
    <source>
        <dbReference type="EMBL" id="CBW25560.1"/>
    </source>
</evidence>
<dbReference type="Proteomes" id="UP000008963">
    <property type="component" value="Chromosome"/>
</dbReference>
<organism evidence="2 3">
    <name type="scientific">Halobacteriovorax marinus (strain ATCC BAA-682 / DSM 15412 / SJ)</name>
    <name type="common">Bacteriovorax marinus</name>
    <dbReference type="NCBI Taxonomy" id="862908"/>
    <lineage>
        <taxon>Bacteria</taxon>
        <taxon>Pseudomonadati</taxon>
        <taxon>Bdellovibrionota</taxon>
        <taxon>Bacteriovoracia</taxon>
        <taxon>Bacteriovoracales</taxon>
        <taxon>Halobacteriovoraceae</taxon>
        <taxon>Halobacteriovorax</taxon>
    </lineage>
</organism>
<evidence type="ECO:0000259" key="1">
    <source>
        <dbReference type="Pfam" id="PF07238"/>
    </source>
</evidence>
<dbReference type="EMBL" id="FQ312005">
    <property type="protein sequence ID" value="CBW25560.1"/>
    <property type="molecule type" value="Genomic_DNA"/>
</dbReference>
<gene>
    <name evidence="2" type="ordered locus">BMS_0653</name>
</gene>
<dbReference type="InterPro" id="IPR009875">
    <property type="entry name" value="PilZ_domain"/>
</dbReference>
<dbReference type="AlphaFoldDB" id="E1X588"/>
<dbReference type="GO" id="GO:0035438">
    <property type="term" value="F:cyclic-di-GMP binding"/>
    <property type="evidence" value="ECO:0007669"/>
    <property type="project" value="InterPro"/>
</dbReference>
<reference evidence="3" key="1">
    <citation type="journal article" date="2013" name="ISME J.">
        <title>A small predatory core genome in the divergent marine Bacteriovorax marinus SJ and the terrestrial Bdellovibrio bacteriovorus.</title>
        <authorList>
            <person name="Crossman L.C."/>
            <person name="Chen H."/>
            <person name="Cerdeno-Tarraga A.M."/>
            <person name="Brooks K."/>
            <person name="Quail M.A."/>
            <person name="Pineiro S.A."/>
            <person name="Hobley L."/>
            <person name="Sockett R.E."/>
            <person name="Bentley S.D."/>
            <person name="Parkhill J."/>
            <person name="Williams H.N."/>
            <person name="Stine O.C."/>
        </authorList>
    </citation>
    <scope>NUCLEOTIDE SEQUENCE [LARGE SCALE GENOMIC DNA]</scope>
    <source>
        <strain evidence="3">ATCC BAA-682 / DSM 15412 / SJ</strain>
    </source>
</reference>
<dbReference type="Gene3D" id="2.40.10.220">
    <property type="entry name" value="predicted glycosyltransferase like domains"/>
    <property type="match status" value="1"/>
</dbReference>
<dbReference type="RefSeq" id="WP_014243346.1">
    <property type="nucleotide sequence ID" value="NC_016620.1"/>
</dbReference>
<dbReference type="HOGENOM" id="CLU_1719798_0_0_7"/>